<evidence type="ECO:0000259" key="6">
    <source>
        <dbReference type="Pfam" id="PF01061"/>
    </source>
</evidence>
<dbReference type="EMBL" id="CAEZSF010000158">
    <property type="protein sequence ID" value="CAB4548118.1"/>
    <property type="molecule type" value="Genomic_DNA"/>
</dbReference>
<feature type="transmembrane region" description="Helical" evidence="5">
    <location>
        <begin position="159"/>
        <end position="180"/>
    </location>
</feature>
<keyword evidence="2 5" id="KW-0812">Transmembrane</keyword>
<dbReference type="InterPro" id="IPR000412">
    <property type="entry name" value="ABC_2_transport"/>
</dbReference>
<feature type="transmembrane region" description="Helical" evidence="5">
    <location>
        <begin position="53"/>
        <end position="76"/>
    </location>
</feature>
<dbReference type="PANTHER" id="PTHR43229">
    <property type="entry name" value="NODULATION PROTEIN J"/>
    <property type="match status" value="1"/>
</dbReference>
<name>A0A6J6CDK9_9ZZZZ</name>
<feature type="transmembrane region" description="Helical" evidence="5">
    <location>
        <begin position="21"/>
        <end position="41"/>
    </location>
</feature>
<accession>A0A6J6CDK9</accession>
<feature type="transmembrane region" description="Helical" evidence="5">
    <location>
        <begin position="97"/>
        <end position="124"/>
    </location>
</feature>
<dbReference type="Pfam" id="PF01061">
    <property type="entry name" value="ABC2_membrane"/>
    <property type="match status" value="1"/>
</dbReference>
<keyword evidence="4 5" id="KW-0472">Membrane</keyword>
<keyword evidence="3 5" id="KW-1133">Transmembrane helix</keyword>
<feature type="transmembrane region" description="Helical" evidence="5">
    <location>
        <begin position="218"/>
        <end position="238"/>
    </location>
</feature>
<feature type="transmembrane region" description="Helical" evidence="5">
    <location>
        <begin position="130"/>
        <end position="152"/>
    </location>
</feature>
<comment type="subcellular location">
    <subcellularLocation>
        <location evidence="1">Membrane</location>
        <topology evidence="1">Multi-pass membrane protein</topology>
    </subcellularLocation>
</comment>
<reference evidence="7" key="1">
    <citation type="submission" date="2020-05" db="EMBL/GenBank/DDBJ databases">
        <authorList>
            <person name="Chiriac C."/>
            <person name="Salcher M."/>
            <person name="Ghai R."/>
            <person name="Kavagutti S V."/>
        </authorList>
    </citation>
    <scope>NUCLEOTIDE SEQUENCE</scope>
</reference>
<dbReference type="InterPro" id="IPR051784">
    <property type="entry name" value="Nod_factor_ABC_transporter"/>
</dbReference>
<gene>
    <name evidence="7" type="ORF">UFOPK1358_01437</name>
    <name evidence="8" type="ORF">UFOPK2766_00529</name>
</gene>
<organism evidence="7">
    <name type="scientific">freshwater metagenome</name>
    <dbReference type="NCBI Taxonomy" id="449393"/>
    <lineage>
        <taxon>unclassified sequences</taxon>
        <taxon>metagenomes</taxon>
        <taxon>ecological metagenomes</taxon>
    </lineage>
</organism>
<dbReference type="PIRSF" id="PIRSF006648">
    <property type="entry name" value="DrrB"/>
    <property type="match status" value="1"/>
</dbReference>
<evidence type="ECO:0000256" key="4">
    <source>
        <dbReference type="ARBA" id="ARBA00023136"/>
    </source>
</evidence>
<dbReference type="EMBL" id="CAEZYU010000016">
    <property type="protein sequence ID" value="CAB4734142.1"/>
    <property type="molecule type" value="Genomic_DNA"/>
</dbReference>
<dbReference type="PANTHER" id="PTHR43229:SF2">
    <property type="entry name" value="NODULATION PROTEIN J"/>
    <property type="match status" value="1"/>
</dbReference>
<evidence type="ECO:0000256" key="3">
    <source>
        <dbReference type="ARBA" id="ARBA00022989"/>
    </source>
</evidence>
<dbReference type="InterPro" id="IPR013525">
    <property type="entry name" value="ABC2_TM"/>
</dbReference>
<evidence type="ECO:0000256" key="5">
    <source>
        <dbReference type="SAM" id="Phobius"/>
    </source>
</evidence>
<evidence type="ECO:0000256" key="1">
    <source>
        <dbReference type="ARBA" id="ARBA00004141"/>
    </source>
</evidence>
<dbReference type="AlphaFoldDB" id="A0A6J6CDK9"/>
<feature type="domain" description="ABC-2 type transporter transmembrane" evidence="6">
    <location>
        <begin position="8"/>
        <end position="207"/>
    </location>
</feature>
<protein>
    <submittedName>
        <fullName evidence="7">Unannotated protein</fullName>
    </submittedName>
</protein>
<sequence>MRALRSQIRTELALSSRQGEQLLVSLGIPLLILVFFSSIDLLPTGTDEPIDFLAPGVLALAVMSTAMVSLGIGTGFERTYGVLKRLGASPLGRVRWVTAKIATVLVIEVIQWVVLISASILLGWSPPLTGWALAIVGALLGTAAFGGLGLLMAGTLPGLATLAGANGLYLILLLTGGMIIPLSELPAPLAAVAKLLPAAPLAEIIIGSLTVGGSVAGWAWISLTCWALIAPLAAAVLFRWE</sequence>
<evidence type="ECO:0000256" key="2">
    <source>
        <dbReference type="ARBA" id="ARBA00022692"/>
    </source>
</evidence>
<evidence type="ECO:0000313" key="7">
    <source>
        <dbReference type="EMBL" id="CAB4548118.1"/>
    </source>
</evidence>
<evidence type="ECO:0000313" key="8">
    <source>
        <dbReference type="EMBL" id="CAB4734142.1"/>
    </source>
</evidence>
<dbReference type="GO" id="GO:0140359">
    <property type="term" value="F:ABC-type transporter activity"/>
    <property type="evidence" value="ECO:0007669"/>
    <property type="project" value="InterPro"/>
</dbReference>
<proteinExistence type="predicted"/>
<dbReference type="GO" id="GO:0043190">
    <property type="term" value="C:ATP-binding cassette (ABC) transporter complex"/>
    <property type="evidence" value="ECO:0007669"/>
    <property type="project" value="InterPro"/>
</dbReference>